<evidence type="ECO:0000313" key="9">
    <source>
        <dbReference type="EMBL" id="MFC3847606.1"/>
    </source>
</evidence>
<dbReference type="PROSITE" id="PS00507">
    <property type="entry name" value="NI_HGENASE_L_1"/>
    <property type="match status" value="1"/>
</dbReference>
<dbReference type="PROSITE" id="PS00508">
    <property type="entry name" value="NI_HGENASE_L_2"/>
    <property type="match status" value="1"/>
</dbReference>
<dbReference type="InterPro" id="IPR018194">
    <property type="entry name" value="Ni-dep_hyd_lsu_Ni_BS"/>
</dbReference>
<reference evidence="10" key="1">
    <citation type="journal article" date="2019" name="Int. J. Syst. Evol. Microbiol.">
        <title>The Global Catalogue of Microorganisms (GCM) 10K type strain sequencing project: providing services to taxonomists for standard genome sequencing and annotation.</title>
        <authorList>
            <consortium name="The Broad Institute Genomics Platform"/>
            <consortium name="The Broad Institute Genome Sequencing Center for Infectious Disease"/>
            <person name="Wu L."/>
            <person name="Ma J."/>
        </authorList>
    </citation>
    <scope>NUCLEOTIDE SEQUENCE [LARGE SCALE GENOMIC DNA]</scope>
    <source>
        <strain evidence="10">CCUG 53816</strain>
    </source>
</reference>
<evidence type="ECO:0000256" key="8">
    <source>
        <dbReference type="RuleBase" id="RU003896"/>
    </source>
</evidence>
<dbReference type="InterPro" id="IPR001501">
    <property type="entry name" value="Ni-dep_hyd_lsu"/>
</dbReference>
<evidence type="ECO:0000256" key="2">
    <source>
        <dbReference type="ARBA" id="ARBA00004196"/>
    </source>
</evidence>
<keyword evidence="5 8" id="KW-0533">Nickel</keyword>
<protein>
    <submittedName>
        <fullName evidence="9">Nickel-dependent hydrogenase large subunit</fullName>
    </submittedName>
</protein>
<dbReference type="RefSeq" id="WP_104752975.1">
    <property type="nucleotide sequence ID" value="NZ_FZMF01000068.1"/>
</dbReference>
<evidence type="ECO:0000256" key="4">
    <source>
        <dbReference type="ARBA" id="ARBA00011771"/>
    </source>
</evidence>
<keyword evidence="7 8" id="KW-0560">Oxidoreductase</keyword>
<comment type="caution">
    <text evidence="9">The sequence shown here is derived from an EMBL/GenBank/DDBJ whole genome shotgun (WGS) entry which is preliminary data.</text>
</comment>
<dbReference type="InterPro" id="IPR050867">
    <property type="entry name" value="NiFe/NiFeSe_hydrgnase_LSU"/>
</dbReference>
<evidence type="ECO:0000256" key="3">
    <source>
        <dbReference type="ARBA" id="ARBA00009292"/>
    </source>
</evidence>
<name>A0ABV7ZJN7_9HELI</name>
<evidence type="ECO:0000256" key="6">
    <source>
        <dbReference type="ARBA" id="ARBA00022723"/>
    </source>
</evidence>
<evidence type="ECO:0000256" key="1">
    <source>
        <dbReference type="ARBA" id="ARBA00001967"/>
    </source>
</evidence>
<proteinExistence type="inferred from homology"/>
<comment type="cofactor">
    <cofactor evidence="1">
        <name>Ni(2+)</name>
        <dbReference type="ChEBI" id="CHEBI:49786"/>
    </cofactor>
</comment>
<keyword evidence="10" id="KW-1185">Reference proteome</keyword>
<sequence length="591" mass="65755">MSKKIIVDPITRIEGHLRIEVVVDDNNVITDAHSSSTLFRGLETIIKHRDPRDAGFIAQRICGVCTYSHYKAGISAVENALGITPPLNAQLVRSLMNIALILHDHVVHFYTLHGLDWCDLLSALKADPKKASQIAFEYCDYPLDTGEDALKAVQKRVGDFAKQGALGPFANGYYGHKTYHLSPEQNLIVLSHYLNLLAIQREAAKMTAIFGAKQPHPQSLTVGGITSVRDVLDPTRLAEWKSKFETVKNFVERAYYPDLVMAAKMFKNEQSVLHGCGVKNFIAHEEILLSRGKYLLSSGVVLNGDLSTLHPINEDWIKEDVTHSWYQYSTKEAQLHPYDGQTTPHYTGFKEGQSIGLSGKLEPSKVLDTQGKYSWIKAPRYNGMPMEVGPLASLAVGLAAKNPHTTKVATQFLKDTGLPIEAIFSTLGRTAARCLEAKILVENGLTTLQSLIENLKSDQSTCAPYEIDKNKEYKGRYIGQVPRGMLSHWVRIKNGVVENYQAVVPSTWNAGARDEKGQSGPYEMSLIGTQIADLTQPLEIIRTIHSFDPCIACSVHLMDMKGQDLGEFRVDPSFARFDKVKKEEVHHAYPQ</sequence>
<dbReference type="PANTHER" id="PTHR42958">
    <property type="entry name" value="HYDROGENASE-2 LARGE CHAIN"/>
    <property type="match status" value="1"/>
</dbReference>
<dbReference type="PANTHER" id="PTHR42958:SF2">
    <property type="entry name" value="UPTAKE HYDROGENASE LARGE SUBUNIT"/>
    <property type="match status" value="1"/>
</dbReference>
<dbReference type="SUPFAM" id="SSF56762">
    <property type="entry name" value="HydB/Nqo4-like"/>
    <property type="match status" value="1"/>
</dbReference>
<organism evidence="9 10">
    <name type="scientific">Helicobacter baculiformis</name>
    <dbReference type="NCBI Taxonomy" id="427351"/>
    <lineage>
        <taxon>Bacteria</taxon>
        <taxon>Pseudomonadati</taxon>
        <taxon>Campylobacterota</taxon>
        <taxon>Epsilonproteobacteria</taxon>
        <taxon>Campylobacterales</taxon>
        <taxon>Helicobacteraceae</taxon>
        <taxon>Helicobacter</taxon>
    </lineage>
</organism>
<evidence type="ECO:0000256" key="7">
    <source>
        <dbReference type="ARBA" id="ARBA00023002"/>
    </source>
</evidence>
<dbReference type="InterPro" id="IPR029014">
    <property type="entry name" value="NiFe-Hase_large"/>
</dbReference>
<comment type="subcellular location">
    <subcellularLocation>
        <location evidence="2">Cell envelope</location>
    </subcellularLocation>
</comment>
<dbReference type="Gene3D" id="1.10.645.10">
    <property type="entry name" value="Cytochrome-c3 Hydrogenase, chain B"/>
    <property type="match status" value="1"/>
</dbReference>
<accession>A0ABV7ZJN7</accession>
<evidence type="ECO:0000313" key="10">
    <source>
        <dbReference type="Proteomes" id="UP001595783"/>
    </source>
</evidence>
<dbReference type="Proteomes" id="UP001595783">
    <property type="component" value="Unassembled WGS sequence"/>
</dbReference>
<comment type="subunit">
    <text evidence="4">Heterodimer of a large and a small subunit.</text>
</comment>
<dbReference type="Pfam" id="PF00374">
    <property type="entry name" value="NiFeSe_Hases"/>
    <property type="match status" value="1"/>
</dbReference>
<evidence type="ECO:0000256" key="5">
    <source>
        <dbReference type="ARBA" id="ARBA00022596"/>
    </source>
</evidence>
<keyword evidence="6 8" id="KW-0479">Metal-binding</keyword>
<comment type="similarity">
    <text evidence="3 8">Belongs to the [NiFe]/[NiFeSe] hydrogenase large subunit family.</text>
</comment>
<dbReference type="EMBL" id="JBHRZO010000016">
    <property type="protein sequence ID" value="MFC3847606.1"/>
    <property type="molecule type" value="Genomic_DNA"/>
</dbReference>
<gene>
    <name evidence="9" type="ORF">ACFOPX_03530</name>
</gene>